<protein>
    <recommendedName>
        <fullName evidence="3">DUF2753 domain-containing protein</fullName>
    </recommendedName>
</protein>
<organism evidence="1 2">
    <name type="scientific">Vibrio scophthalmi</name>
    <dbReference type="NCBI Taxonomy" id="45658"/>
    <lineage>
        <taxon>Bacteria</taxon>
        <taxon>Pseudomonadati</taxon>
        <taxon>Pseudomonadota</taxon>
        <taxon>Gammaproteobacteria</taxon>
        <taxon>Vibrionales</taxon>
        <taxon>Vibrionaceae</taxon>
        <taxon>Vibrio</taxon>
    </lineage>
</organism>
<proteinExistence type="predicted"/>
<dbReference type="RefSeq" id="WP_005595013.1">
    <property type="nucleotide sequence ID" value="NZ_CP016414.1"/>
</dbReference>
<gene>
    <name evidence="1" type="ORF">VSVS05_01969</name>
</gene>
<dbReference type="EMBL" id="CP016414">
    <property type="protein sequence ID" value="ANU37090.1"/>
    <property type="molecule type" value="Genomic_DNA"/>
</dbReference>
<keyword evidence="2" id="KW-1185">Reference proteome</keyword>
<dbReference type="GeneID" id="96873041"/>
<dbReference type="PATRIC" id="fig|45658.7.peg.1959"/>
<name>A0A1C7FAW9_9VIBR</name>
<dbReference type="InterPro" id="IPR020206">
    <property type="entry name" value="Uncharacterised_VP2110"/>
</dbReference>
<accession>A0A1C7FAW9</accession>
<evidence type="ECO:0008006" key="3">
    <source>
        <dbReference type="Google" id="ProtNLM"/>
    </source>
</evidence>
<evidence type="ECO:0000313" key="2">
    <source>
        <dbReference type="Proteomes" id="UP000092528"/>
    </source>
</evidence>
<dbReference type="Pfam" id="PF10952">
    <property type="entry name" value="DUF2753"/>
    <property type="match status" value="1"/>
</dbReference>
<sequence>MEISDWEKHTLLADMALQEHDHLRSILHYQQALTASEDICLAEHIDVEDRLLISVVSCHNLANFWRVMGDVKYELKYLKLASEKVLTLVPQCPNSDCDAFVDSMGCCKKALVAFMKRHPNPNIARLVQNIDSATNCNLIAKFRLH</sequence>
<reference evidence="1 2" key="1">
    <citation type="submission" date="2016-07" db="EMBL/GenBank/DDBJ databases">
        <title>Genome sequencing of Vibrio scophthalmi strain VS-05, an isolated from Paralichthys olivaceus.</title>
        <authorList>
            <person name="Han H.-J."/>
        </authorList>
    </citation>
    <scope>NUCLEOTIDE SEQUENCE [LARGE SCALE GENOMIC DNA]</scope>
    <source>
        <strain evidence="1 2">VS-05</strain>
    </source>
</reference>
<dbReference type="AlphaFoldDB" id="A0A1C7FAW9"/>
<dbReference type="Proteomes" id="UP000092528">
    <property type="component" value="Chromosome 1"/>
</dbReference>
<evidence type="ECO:0000313" key="1">
    <source>
        <dbReference type="EMBL" id="ANU37090.1"/>
    </source>
</evidence>